<gene>
    <name evidence="6" type="ORF">SAMN02745163_03987</name>
</gene>
<protein>
    <recommendedName>
        <fullName evidence="3">Alpha-ribazole phosphatase</fullName>
        <ecNumber evidence="3">3.1.3.73</ecNumber>
    </recommendedName>
</protein>
<reference evidence="6 7" key="1">
    <citation type="submission" date="2016-11" db="EMBL/GenBank/DDBJ databases">
        <authorList>
            <person name="Jaros S."/>
            <person name="Januszkiewicz K."/>
            <person name="Wedrychowicz H."/>
        </authorList>
    </citation>
    <scope>NUCLEOTIDE SEQUENCE [LARGE SCALE GENOMIC DNA]</scope>
    <source>
        <strain evidence="6 7">DSM 21758</strain>
    </source>
</reference>
<dbReference type="GO" id="GO:0043755">
    <property type="term" value="F:alpha-ribazole phosphatase activity"/>
    <property type="evidence" value="ECO:0007669"/>
    <property type="project" value="UniProtKB-UniRule"/>
</dbReference>
<feature type="active site" description="Tele-phosphohistidine intermediate" evidence="4">
    <location>
        <position position="8"/>
    </location>
</feature>
<dbReference type="EC" id="3.1.3.73" evidence="3"/>
<keyword evidence="2" id="KW-0413">Isomerase</keyword>
<dbReference type="CDD" id="cd07067">
    <property type="entry name" value="HP_PGM_like"/>
    <property type="match status" value="1"/>
</dbReference>
<sequence>MKLILIRHGETKGNEDGIYQGRIDLSLSERGKDQCIEVKEKLKNIKVDKVYVSPLKRAKESAEIIFDKENREYIEELREIDFGLWEGLNYKKISESYSEEYSKFLNSYKDFIFPKGEGFNSFYLRVSKVIKIIYEKSKSEETVAIVAHGGTIRAIICELLKMDIDGFYNINVYHGCYSLLSVYDDMAIVEEINK</sequence>
<dbReference type="SMART" id="SM00855">
    <property type="entry name" value="PGAM"/>
    <property type="match status" value="1"/>
</dbReference>
<feature type="binding site" evidence="5">
    <location>
        <begin position="7"/>
        <end position="14"/>
    </location>
    <ligand>
        <name>substrate</name>
    </ligand>
</feature>
<evidence type="ECO:0000256" key="2">
    <source>
        <dbReference type="ARBA" id="ARBA00023235"/>
    </source>
</evidence>
<evidence type="ECO:0000256" key="3">
    <source>
        <dbReference type="NCBIfam" id="TIGR03162"/>
    </source>
</evidence>
<dbReference type="Proteomes" id="UP000184310">
    <property type="component" value="Unassembled WGS sequence"/>
</dbReference>
<dbReference type="InterPro" id="IPR013078">
    <property type="entry name" value="His_Pase_superF_clade-1"/>
</dbReference>
<dbReference type="STRING" id="1121302.SAMN02745163_03987"/>
<dbReference type="Pfam" id="PF00300">
    <property type="entry name" value="His_Phos_1"/>
    <property type="match status" value="1"/>
</dbReference>
<organism evidence="6 7">
    <name type="scientific">Clostridium cavendishii DSM 21758</name>
    <dbReference type="NCBI Taxonomy" id="1121302"/>
    <lineage>
        <taxon>Bacteria</taxon>
        <taxon>Bacillati</taxon>
        <taxon>Bacillota</taxon>
        <taxon>Clostridia</taxon>
        <taxon>Eubacteriales</taxon>
        <taxon>Clostridiaceae</taxon>
        <taxon>Clostridium</taxon>
    </lineage>
</organism>
<dbReference type="RefSeq" id="WP_072992314.1">
    <property type="nucleotide sequence ID" value="NZ_FQZB01000019.1"/>
</dbReference>
<dbReference type="PROSITE" id="PS00175">
    <property type="entry name" value="PG_MUTASE"/>
    <property type="match status" value="1"/>
</dbReference>
<dbReference type="OrthoDB" id="7925971at2"/>
<feature type="active site" description="Proton donor/acceptor" evidence="4">
    <location>
        <position position="79"/>
    </location>
</feature>
<dbReference type="EMBL" id="FQZB01000019">
    <property type="protein sequence ID" value="SHK53383.1"/>
    <property type="molecule type" value="Genomic_DNA"/>
</dbReference>
<dbReference type="SUPFAM" id="SSF53254">
    <property type="entry name" value="Phosphoglycerate mutase-like"/>
    <property type="match status" value="1"/>
</dbReference>
<dbReference type="PANTHER" id="PTHR48100">
    <property type="entry name" value="BROAD-SPECIFICITY PHOSPHATASE YOR283W-RELATED"/>
    <property type="match status" value="1"/>
</dbReference>
<evidence type="ECO:0000313" key="7">
    <source>
        <dbReference type="Proteomes" id="UP000184310"/>
    </source>
</evidence>
<evidence type="ECO:0000256" key="4">
    <source>
        <dbReference type="PIRSR" id="PIRSR613078-1"/>
    </source>
</evidence>
<keyword evidence="7" id="KW-1185">Reference proteome</keyword>
<dbReference type="AlphaFoldDB" id="A0A1M6T8T7"/>
<evidence type="ECO:0000256" key="5">
    <source>
        <dbReference type="PIRSR" id="PIRSR613078-2"/>
    </source>
</evidence>
<proteinExistence type="predicted"/>
<dbReference type="Gene3D" id="3.40.50.1240">
    <property type="entry name" value="Phosphoglycerate mutase-like"/>
    <property type="match status" value="1"/>
</dbReference>
<dbReference type="NCBIfam" id="TIGR03162">
    <property type="entry name" value="ribazole_cobC"/>
    <property type="match status" value="1"/>
</dbReference>
<keyword evidence="1" id="KW-0324">Glycolysis</keyword>
<dbReference type="InterPro" id="IPR017578">
    <property type="entry name" value="Ribazole_CobC"/>
</dbReference>
<dbReference type="GO" id="GO:0005737">
    <property type="term" value="C:cytoplasm"/>
    <property type="evidence" value="ECO:0007669"/>
    <property type="project" value="TreeGrafter"/>
</dbReference>
<accession>A0A1M6T8T7</accession>
<dbReference type="InterPro" id="IPR050275">
    <property type="entry name" value="PGM_Phosphatase"/>
</dbReference>
<dbReference type="PANTHER" id="PTHR48100:SF1">
    <property type="entry name" value="HISTIDINE PHOSPHATASE FAMILY PROTEIN-RELATED"/>
    <property type="match status" value="1"/>
</dbReference>
<dbReference type="PIRSF" id="PIRSF000709">
    <property type="entry name" value="6PFK_2-Ptase"/>
    <property type="match status" value="1"/>
</dbReference>
<name>A0A1M6T8T7_9CLOT</name>
<feature type="binding site" evidence="5">
    <location>
        <position position="57"/>
    </location>
    <ligand>
        <name>substrate</name>
    </ligand>
</feature>
<dbReference type="GO" id="GO:0009236">
    <property type="term" value="P:cobalamin biosynthetic process"/>
    <property type="evidence" value="ECO:0007669"/>
    <property type="project" value="UniProtKB-UniRule"/>
</dbReference>
<dbReference type="InterPro" id="IPR029033">
    <property type="entry name" value="His_PPase_superfam"/>
</dbReference>
<dbReference type="InterPro" id="IPR001345">
    <property type="entry name" value="PG/BPGM_mutase_AS"/>
</dbReference>
<evidence type="ECO:0000256" key="1">
    <source>
        <dbReference type="ARBA" id="ARBA00023152"/>
    </source>
</evidence>
<evidence type="ECO:0000313" key="6">
    <source>
        <dbReference type="EMBL" id="SHK53383.1"/>
    </source>
</evidence>